<feature type="signal peptide" evidence="1">
    <location>
        <begin position="1"/>
        <end position="22"/>
    </location>
</feature>
<accession>A0ABT7GWX0</accession>
<reference evidence="2 3" key="1">
    <citation type="submission" date="2023-05" db="EMBL/GenBank/DDBJ databases">
        <title>Sequencing and Assembly of Streptomyces sp. NP73.</title>
        <authorList>
            <person name="Konwar A.N."/>
            <person name="Saikia K."/>
            <person name="Thakur D."/>
        </authorList>
    </citation>
    <scope>NUCLEOTIDE SEQUENCE [LARGE SCALE GENOMIC DNA]</scope>
    <source>
        <strain evidence="2 3">NP73</strain>
    </source>
</reference>
<dbReference type="PROSITE" id="PS51257">
    <property type="entry name" value="PROKAR_LIPOPROTEIN"/>
    <property type="match status" value="1"/>
</dbReference>
<keyword evidence="1" id="KW-0732">Signal</keyword>
<sequence>MRLQRIFAATATLAALTTLATACEDPAKAAKPAASPSATAAASPAATATAAGTATTAAAAPATLAEAQAYVRKYTPCENLITDPKDSRVNLTGYTPVGITERGVCLDDKAQGEIVISMVSDAKAHQQAEKDHVTTRLDEGYWDAGLYEPVFYGKGFTVSPRKTEAALALAKSDLRVLVCNPDFTVPEGYKKEKALVDGCVLTDFVNSRDGKGSPVKGPALASAGSIEELRKLVSPKAVDCTEMVVTDEHVQSIDYLPVVGRDGISAWGVKQRAVCGKLGGATRAHNLNWLDLVSDMKTLQTRSKASQLAEVGQRRNLTQSKLLVGTNVAVESNNPAVRQGLYKLGFLRLECEPAFSAPAKSQIRKAQVDGCVLTDFELPGV</sequence>
<evidence type="ECO:0000313" key="3">
    <source>
        <dbReference type="Proteomes" id="UP001223390"/>
    </source>
</evidence>
<organism evidence="2 3">
    <name type="scientific">Streptomyces katrae</name>
    <dbReference type="NCBI Taxonomy" id="68223"/>
    <lineage>
        <taxon>Bacteria</taxon>
        <taxon>Bacillati</taxon>
        <taxon>Actinomycetota</taxon>
        <taxon>Actinomycetes</taxon>
        <taxon>Kitasatosporales</taxon>
        <taxon>Streptomycetaceae</taxon>
        <taxon>Streptomyces</taxon>
    </lineage>
</organism>
<comment type="caution">
    <text evidence="2">The sequence shown here is derived from an EMBL/GenBank/DDBJ whole genome shotgun (WGS) entry which is preliminary data.</text>
</comment>
<proteinExistence type="predicted"/>
<evidence type="ECO:0000313" key="2">
    <source>
        <dbReference type="EMBL" id="MDK9497400.1"/>
    </source>
</evidence>
<dbReference type="EMBL" id="JASITI010000019">
    <property type="protein sequence ID" value="MDK9497400.1"/>
    <property type="molecule type" value="Genomic_DNA"/>
</dbReference>
<gene>
    <name evidence="2" type="ORF">QEZ40_002058</name>
</gene>
<keyword evidence="3" id="KW-1185">Reference proteome</keyword>
<feature type="chain" id="PRO_5047256518" description="Lipoprotein" evidence="1">
    <location>
        <begin position="23"/>
        <end position="381"/>
    </location>
</feature>
<protein>
    <recommendedName>
        <fullName evidence="4">Lipoprotein</fullName>
    </recommendedName>
</protein>
<evidence type="ECO:0000256" key="1">
    <source>
        <dbReference type="SAM" id="SignalP"/>
    </source>
</evidence>
<dbReference type="Proteomes" id="UP001223390">
    <property type="component" value="Unassembled WGS sequence"/>
</dbReference>
<name>A0ABT7GWX0_9ACTN</name>
<dbReference type="RefSeq" id="WP_285343201.1">
    <property type="nucleotide sequence ID" value="NZ_JASITI010000019.1"/>
</dbReference>
<evidence type="ECO:0008006" key="4">
    <source>
        <dbReference type="Google" id="ProtNLM"/>
    </source>
</evidence>